<dbReference type="Proteomes" id="UP000194798">
    <property type="component" value="Unassembled WGS sequence"/>
</dbReference>
<dbReference type="OrthoDB" id="5625678at2"/>
<feature type="region of interest" description="Disordered" evidence="1">
    <location>
        <begin position="86"/>
        <end position="136"/>
    </location>
</feature>
<evidence type="ECO:0000313" key="3">
    <source>
        <dbReference type="EMBL" id="OUD12903.1"/>
    </source>
</evidence>
<keyword evidence="2" id="KW-1133">Transmembrane helix</keyword>
<proteinExistence type="predicted"/>
<keyword evidence="2" id="KW-0472">Membrane</keyword>
<evidence type="ECO:0000313" key="4">
    <source>
        <dbReference type="Proteomes" id="UP000194798"/>
    </source>
</evidence>
<dbReference type="RefSeq" id="WP_086488843.1">
    <property type="nucleotide sequence ID" value="NZ_MSLT01000019.1"/>
</dbReference>
<organism evidence="3 4">
    <name type="scientific">Thioflexithrix psekupsensis</name>
    <dbReference type="NCBI Taxonomy" id="1570016"/>
    <lineage>
        <taxon>Bacteria</taxon>
        <taxon>Pseudomonadati</taxon>
        <taxon>Pseudomonadota</taxon>
        <taxon>Gammaproteobacteria</taxon>
        <taxon>Thiotrichales</taxon>
        <taxon>Thioflexithrix</taxon>
    </lineage>
</organism>
<evidence type="ECO:0000256" key="1">
    <source>
        <dbReference type="SAM" id="MobiDB-lite"/>
    </source>
</evidence>
<name>A0A251X6M6_9GAMM</name>
<comment type="caution">
    <text evidence="3">The sequence shown here is derived from an EMBL/GenBank/DDBJ whole genome shotgun (WGS) entry which is preliminary data.</text>
</comment>
<dbReference type="EMBL" id="MSLT01000019">
    <property type="protein sequence ID" value="OUD12903.1"/>
    <property type="molecule type" value="Genomic_DNA"/>
</dbReference>
<protein>
    <submittedName>
        <fullName evidence="3">Uncharacterized protein</fullName>
    </submittedName>
</protein>
<sequence>MQIPRSSDPLFKDRLVIANYEEEQVESGGTKWLFILLFLAAIAAAVYFFWPQLEPHWDQAIKNYFPTEKTVDHSDQNGVVTLAPYTQPRVENEPQSTTEPVKPAEKPAEAAGATELNPATVTPAPLPREETPPVTPNESVIVETKPTESLAQTNPITTVENTPNETPVVTLETVENDPAPAAPITTTAPLVETQPVVETNPPEITPMTIPSPVNAEANIEALKNKAKMQIKRTRFTSPAGDNAYETAQELRALNAEAADAIVAEITAWYIERGQYYLEQDRFFPPGKGNAYTIYQILENIAPQDTHTKELRNTLITQQEKLAKERMRDNKLIAPEGDSALDVYQVLEQYFPQDNATKKLKKTLVNTLVQRGQRQINQRKYTTLEDDNAYDTYSAILQIEIDHPKGIAGFEQIINEYIRLAQQRARQGREEHALNLIESGLRIAPSNKSLLDLKAKLTNTQSSAESIEQNKTQLLALMKQQLSSGRLTRPRGNNATETYQQLQKLLPANNAQTAALAKQLGDAYFNMARQQLVDKRAEQSLKTVNQGLIVVGEHEQLLRFQQELQTVLDQ</sequence>
<reference evidence="3 4" key="1">
    <citation type="submission" date="2016-12" db="EMBL/GenBank/DDBJ databases">
        <title>Thioflexothrix psekupsii D3 genome sequencing and assembly.</title>
        <authorList>
            <person name="Fomenkov A."/>
            <person name="Vincze T."/>
            <person name="Grabovich M."/>
            <person name="Anton B.P."/>
            <person name="Dubinina G."/>
            <person name="Orlova M."/>
            <person name="Belousova E."/>
            <person name="Roberts R.J."/>
        </authorList>
    </citation>
    <scope>NUCLEOTIDE SEQUENCE [LARGE SCALE GENOMIC DNA]</scope>
    <source>
        <strain evidence="3">D3</strain>
    </source>
</reference>
<accession>A0A251X6M6</accession>
<feature type="transmembrane region" description="Helical" evidence="2">
    <location>
        <begin position="32"/>
        <end position="50"/>
    </location>
</feature>
<dbReference type="Gene3D" id="1.25.40.10">
    <property type="entry name" value="Tetratricopeptide repeat domain"/>
    <property type="match status" value="1"/>
</dbReference>
<evidence type="ECO:0000256" key="2">
    <source>
        <dbReference type="SAM" id="Phobius"/>
    </source>
</evidence>
<keyword evidence="4" id="KW-1185">Reference proteome</keyword>
<gene>
    <name evidence="3" type="ORF">TPSD3_12230</name>
</gene>
<dbReference type="InterPro" id="IPR011990">
    <property type="entry name" value="TPR-like_helical_dom_sf"/>
</dbReference>
<keyword evidence="2" id="KW-0812">Transmembrane</keyword>
<dbReference type="AlphaFoldDB" id="A0A251X6M6"/>